<dbReference type="GO" id="GO:0005615">
    <property type="term" value="C:extracellular space"/>
    <property type="evidence" value="ECO:0007669"/>
    <property type="project" value="TreeGrafter"/>
</dbReference>
<evidence type="ECO:0000256" key="8">
    <source>
        <dbReference type="ARBA" id="ARBA00023157"/>
    </source>
</evidence>
<comment type="subcellular location">
    <subcellularLocation>
        <location evidence="1 11">Secreted</location>
        <location evidence="1 11">Extracellular space</location>
        <location evidence="1 11">Extracellular matrix</location>
    </subcellularLocation>
</comment>
<dbReference type="GO" id="GO:0045165">
    <property type="term" value="P:cell fate commitment"/>
    <property type="evidence" value="ECO:0007669"/>
    <property type="project" value="TreeGrafter"/>
</dbReference>
<dbReference type="Proteomes" id="UP000594220">
    <property type="component" value="Unplaced"/>
</dbReference>
<dbReference type="FunFam" id="3.30.2460.20:FF:000001">
    <property type="entry name" value="Wnt homolog"/>
    <property type="match status" value="1"/>
</dbReference>
<evidence type="ECO:0000256" key="9">
    <source>
        <dbReference type="ARBA" id="ARBA00023180"/>
    </source>
</evidence>
<keyword evidence="8" id="KW-1015">Disulfide bond</keyword>
<reference evidence="12" key="1">
    <citation type="submission" date="2025-08" db="UniProtKB">
        <authorList>
            <consortium name="Ensembl"/>
        </authorList>
    </citation>
    <scope>IDENTIFICATION</scope>
</reference>
<dbReference type="InterPro" id="IPR018161">
    <property type="entry name" value="Wnt_CS"/>
</dbReference>
<dbReference type="Ensembl" id="ENSCPRT00005009724.1">
    <property type="protein sequence ID" value="ENSCPRP00005008251.1"/>
    <property type="gene ID" value="ENSCPRG00005005863.1"/>
</dbReference>
<evidence type="ECO:0000256" key="2">
    <source>
        <dbReference type="ARBA" id="ARBA00005683"/>
    </source>
</evidence>
<evidence type="ECO:0000313" key="12">
    <source>
        <dbReference type="Ensembl" id="ENSCPRP00005008251.1"/>
    </source>
</evidence>
<organism evidence="12 13">
    <name type="scientific">Crocodylus porosus</name>
    <name type="common">Saltwater crocodile</name>
    <name type="synonym">Estuarine crocodile</name>
    <dbReference type="NCBI Taxonomy" id="8502"/>
    <lineage>
        <taxon>Eukaryota</taxon>
        <taxon>Metazoa</taxon>
        <taxon>Chordata</taxon>
        <taxon>Craniata</taxon>
        <taxon>Vertebrata</taxon>
        <taxon>Euteleostomi</taxon>
        <taxon>Archelosauria</taxon>
        <taxon>Archosauria</taxon>
        <taxon>Crocodylia</taxon>
        <taxon>Longirostres</taxon>
        <taxon>Crocodylidae</taxon>
        <taxon>Crocodylus</taxon>
    </lineage>
</organism>
<evidence type="ECO:0000313" key="13">
    <source>
        <dbReference type="Proteomes" id="UP000594220"/>
    </source>
</evidence>
<dbReference type="InterPro" id="IPR005817">
    <property type="entry name" value="Wnt"/>
</dbReference>
<keyword evidence="7" id="KW-0732">Signal</keyword>
<dbReference type="CDD" id="cd19336">
    <property type="entry name" value="Wnt_Wnt4"/>
    <property type="match status" value="1"/>
</dbReference>
<evidence type="ECO:0000256" key="10">
    <source>
        <dbReference type="ARBA" id="ARBA00023288"/>
    </source>
</evidence>
<dbReference type="InterPro" id="IPR043158">
    <property type="entry name" value="Wnt_C"/>
</dbReference>
<evidence type="ECO:0000256" key="7">
    <source>
        <dbReference type="ARBA" id="ARBA00022729"/>
    </source>
</evidence>
<evidence type="ECO:0000256" key="3">
    <source>
        <dbReference type="ARBA" id="ARBA00022473"/>
    </source>
</evidence>
<evidence type="ECO:0000256" key="4">
    <source>
        <dbReference type="ARBA" id="ARBA00022525"/>
    </source>
</evidence>
<dbReference type="AlphaFoldDB" id="A0A7M4EFG6"/>
<dbReference type="GO" id="GO:0005109">
    <property type="term" value="F:frizzled binding"/>
    <property type="evidence" value="ECO:0007669"/>
    <property type="project" value="TreeGrafter"/>
</dbReference>
<evidence type="ECO:0000256" key="11">
    <source>
        <dbReference type="RuleBase" id="RU003500"/>
    </source>
</evidence>
<dbReference type="PROSITE" id="PS00246">
    <property type="entry name" value="WNT1"/>
    <property type="match status" value="1"/>
</dbReference>
<keyword evidence="10" id="KW-0449">Lipoprotein</keyword>
<dbReference type="GO" id="GO:0030182">
    <property type="term" value="P:neuron differentiation"/>
    <property type="evidence" value="ECO:0007669"/>
    <property type="project" value="TreeGrafter"/>
</dbReference>
<proteinExistence type="inferred from homology"/>
<evidence type="ECO:0000256" key="5">
    <source>
        <dbReference type="ARBA" id="ARBA00022530"/>
    </source>
</evidence>
<keyword evidence="4" id="KW-0964">Secreted</keyword>
<name>A0A7M4EFG6_CROPO</name>
<dbReference type="PRINTS" id="PR01349">
    <property type="entry name" value="WNTPROTEIN"/>
</dbReference>
<dbReference type="InterPro" id="IPR009142">
    <property type="entry name" value="Wnt4"/>
</dbReference>
<dbReference type="PANTHER" id="PTHR12027">
    <property type="entry name" value="WNT RELATED"/>
    <property type="match status" value="1"/>
</dbReference>
<keyword evidence="5" id="KW-0272">Extracellular matrix</keyword>
<dbReference type="Gene3D" id="3.30.2460.20">
    <property type="match status" value="1"/>
</dbReference>
<comment type="function">
    <text evidence="11">Ligand for members of the frizzled family of seven transmembrane receptors.</text>
</comment>
<protein>
    <recommendedName>
        <fullName evidence="11">Protein Wnt</fullName>
    </recommendedName>
</protein>
<evidence type="ECO:0000256" key="6">
    <source>
        <dbReference type="ARBA" id="ARBA00022687"/>
    </source>
</evidence>
<sequence length="348" mass="38625">ILRGYNGTRATDLIQLHFSTCLSEYLAKQPSLRGVLRDPSACGGLKGLTEEQVRICQLQAEAMDSVKRGAELAVEECQHQFQNRRWNCSTLQGLQVFGKPASLPAAGTRESAFVHAISSAGVAFAITRACSRGELEKCGCDPCEEPWFQWSGCSDNLSYGIAFSQAFVDNPERSRGISSSRALMNLHNNEAGRKVRPTLSVECKCHGVSGSCEVRTCWKVMPPFRKVGNVLKEKFEGATEVHPKRVGSRKLLVPKSSRFKPYTAHDLVYLVASPDFCNWDPRRGVFGTSGRQCNRTSHAMDGCELLCCGRGFRTAQAEVVERCSCKFRWCCSVKCKQCRHLVEVHSCR</sequence>
<reference evidence="12" key="2">
    <citation type="submission" date="2025-09" db="UniProtKB">
        <authorList>
            <consortium name="Ensembl"/>
        </authorList>
    </citation>
    <scope>IDENTIFICATION</scope>
</reference>
<dbReference type="PRINTS" id="PR01844">
    <property type="entry name" value="WNT4PROTEIN"/>
</dbReference>
<comment type="similarity">
    <text evidence="2 11">Belongs to the Wnt family.</text>
</comment>
<dbReference type="SMART" id="SM00097">
    <property type="entry name" value="WNT1"/>
    <property type="match status" value="1"/>
</dbReference>
<keyword evidence="6 11" id="KW-0879">Wnt signaling pathway</keyword>
<dbReference type="GO" id="GO:0060070">
    <property type="term" value="P:canonical Wnt signaling pathway"/>
    <property type="evidence" value="ECO:0007669"/>
    <property type="project" value="TreeGrafter"/>
</dbReference>
<dbReference type="GO" id="GO:0005125">
    <property type="term" value="F:cytokine activity"/>
    <property type="evidence" value="ECO:0007669"/>
    <property type="project" value="TreeGrafter"/>
</dbReference>
<keyword evidence="9" id="KW-0325">Glycoprotein</keyword>
<keyword evidence="3 11" id="KW-0217">Developmental protein</keyword>
<accession>A0A7M4EFG6</accession>
<evidence type="ECO:0000256" key="1">
    <source>
        <dbReference type="ARBA" id="ARBA00004498"/>
    </source>
</evidence>
<dbReference type="PANTHER" id="PTHR12027:SF104">
    <property type="entry name" value="PROTEIN WNT"/>
    <property type="match status" value="1"/>
</dbReference>
<dbReference type="Pfam" id="PF00110">
    <property type="entry name" value="wnt"/>
    <property type="match status" value="1"/>
</dbReference>
<dbReference type="GeneTree" id="ENSGT00940000159654"/>
<gene>
    <name evidence="12" type="primary">LOC109319028</name>
</gene>
<keyword evidence="13" id="KW-1185">Reference proteome</keyword>